<dbReference type="Gene3D" id="2.30.30.140">
    <property type="match status" value="2"/>
</dbReference>
<dbReference type="CDD" id="cd05162">
    <property type="entry name" value="PWWP"/>
    <property type="match status" value="1"/>
</dbReference>
<organism evidence="4 5">
    <name type="scientific">Desmophyllum pertusum</name>
    <dbReference type="NCBI Taxonomy" id="174260"/>
    <lineage>
        <taxon>Eukaryota</taxon>
        <taxon>Metazoa</taxon>
        <taxon>Cnidaria</taxon>
        <taxon>Anthozoa</taxon>
        <taxon>Hexacorallia</taxon>
        <taxon>Scleractinia</taxon>
        <taxon>Caryophylliina</taxon>
        <taxon>Caryophylliidae</taxon>
        <taxon>Desmophyllum</taxon>
    </lineage>
</organism>
<feature type="compositionally biased region" description="Polar residues" evidence="1">
    <location>
        <begin position="114"/>
        <end position="124"/>
    </location>
</feature>
<comment type="caution">
    <text evidence="4">The sequence shown here is derived from an EMBL/GenBank/DDBJ whole genome shotgun (WGS) entry which is preliminary data.</text>
</comment>
<feature type="compositionally biased region" description="Polar residues" evidence="1">
    <location>
        <begin position="192"/>
        <end position="211"/>
    </location>
</feature>
<evidence type="ECO:0000313" key="5">
    <source>
        <dbReference type="Proteomes" id="UP001163046"/>
    </source>
</evidence>
<dbReference type="OrthoDB" id="5970727at2759"/>
<dbReference type="Proteomes" id="UP001163046">
    <property type="component" value="Unassembled WGS sequence"/>
</dbReference>
<dbReference type="Pfam" id="PF00855">
    <property type="entry name" value="PWWP"/>
    <property type="match status" value="1"/>
</dbReference>
<reference evidence="4" key="1">
    <citation type="submission" date="2023-01" db="EMBL/GenBank/DDBJ databases">
        <title>Genome assembly of the deep-sea coral Lophelia pertusa.</title>
        <authorList>
            <person name="Herrera S."/>
            <person name="Cordes E."/>
        </authorList>
    </citation>
    <scope>NUCLEOTIDE SEQUENCE</scope>
    <source>
        <strain evidence="4">USNM1676648</strain>
        <tissue evidence="4">Polyp</tissue>
    </source>
</reference>
<name>A0A9W9ZQ90_9CNID</name>
<sequence>MDQYYARSVVWASARGDIFWPGQVIESDKDAAIPAKNHVTIKFLIEDSYEDIRNPNKICTWNCEKQDAFILKGRALKNAERKIQFNKAVAKADNLFMLQAKKGVNMSLHEDVSITKSPPETGSNKKIRNSGPRSGLILRTSPRIKMAKQNFTSNAADKSAQEQAQPTKTITANFEIKLDSATCTREALKRTSPASRLQTESKVTDSNSLTPNVKRRRTSPRQSKNLTSVEKNGETSDCLQAQYNGHQKSKAKRQLLEDESPKKGASSKKVKPCYHIGKTMENNKSIEQSGQRTLNVRHENGIGTNELRMSSENRNSEHGSGVADKESEAAVGINSSASSDGSSDDELLSEPFSPSQEANRFSVGDIVWAKYSREPYWPALIKKITGKRKRTLSLRCDFLVGMIACSESSPTS</sequence>
<evidence type="ECO:0000313" key="4">
    <source>
        <dbReference type="EMBL" id="KAJ7385405.1"/>
    </source>
</evidence>
<evidence type="ECO:0000259" key="2">
    <source>
        <dbReference type="Pfam" id="PF00855"/>
    </source>
</evidence>
<feature type="domain" description="MUM1-like PWWP" evidence="3">
    <location>
        <begin position="361"/>
        <end position="395"/>
    </location>
</feature>
<feature type="region of interest" description="Disordered" evidence="1">
    <location>
        <begin position="187"/>
        <end position="357"/>
    </location>
</feature>
<feature type="region of interest" description="Disordered" evidence="1">
    <location>
        <begin position="112"/>
        <end position="144"/>
    </location>
</feature>
<dbReference type="EMBL" id="MU825881">
    <property type="protein sequence ID" value="KAJ7385405.1"/>
    <property type="molecule type" value="Genomic_DNA"/>
</dbReference>
<gene>
    <name evidence="4" type="ORF">OS493_016489</name>
</gene>
<evidence type="ECO:0008006" key="6">
    <source>
        <dbReference type="Google" id="ProtNLM"/>
    </source>
</evidence>
<evidence type="ECO:0000256" key="1">
    <source>
        <dbReference type="SAM" id="MobiDB-lite"/>
    </source>
</evidence>
<keyword evidence="5" id="KW-1185">Reference proteome</keyword>
<feature type="compositionally biased region" description="Polar residues" evidence="1">
    <location>
        <begin position="220"/>
        <end position="246"/>
    </location>
</feature>
<dbReference type="AlphaFoldDB" id="A0A9W9ZQ90"/>
<dbReference type="InterPro" id="IPR035504">
    <property type="entry name" value="MUM1-like_PWWP"/>
</dbReference>
<proteinExistence type="predicted"/>
<feature type="compositionally biased region" description="Polar residues" evidence="1">
    <location>
        <begin position="280"/>
        <end position="294"/>
    </location>
</feature>
<protein>
    <recommendedName>
        <fullName evidence="6">PWWP domain-containing protein</fullName>
    </recommendedName>
</protein>
<feature type="domain" description="PWWP" evidence="2">
    <location>
        <begin position="8"/>
        <end position="94"/>
    </location>
</feature>
<feature type="compositionally biased region" description="Basic and acidic residues" evidence="1">
    <location>
        <begin position="309"/>
        <end position="328"/>
    </location>
</feature>
<dbReference type="InterPro" id="IPR000313">
    <property type="entry name" value="PWWP_dom"/>
</dbReference>
<dbReference type="Pfam" id="PF20884">
    <property type="entry name" value="MUM1-like_PWWP"/>
    <property type="match status" value="1"/>
</dbReference>
<accession>A0A9W9ZQ90</accession>
<dbReference type="SUPFAM" id="SSF63748">
    <property type="entry name" value="Tudor/PWWP/MBT"/>
    <property type="match status" value="1"/>
</dbReference>
<evidence type="ECO:0000259" key="3">
    <source>
        <dbReference type="Pfam" id="PF20884"/>
    </source>
</evidence>